<feature type="transmembrane region" description="Helical" evidence="1">
    <location>
        <begin position="31"/>
        <end position="49"/>
    </location>
</feature>
<sequence length="58" mass="6738">MRLLIGFFGVLIILFGSLLMSITSETFLIRNILYKLFGAIIFVVGIWVLQKQIHRKKQ</sequence>
<proteinExistence type="predicted"/>
<reference evidence="2 3" key="1">
    <citation type="submission" date="2024-07" db="EMBL/GenBank/DDBJ databases">
        <title>Characterization of a bacterium isolated from hydrolysated instant sea cucumber by whole-genome sequencing and metabolomics.</title>
        <authorList>
            <person name="Luo X."/>
            <person name="Zhang Z."/>
            <person name="Zheng Z."/>
            <person name="Zhang W."/>
            <person name="Ming T."/>
            <person name="Jiao L."/>
            <person name="Su X."/>
            <person name="Kong F."/>
            <person name="Xu J."/>
        </authorList>
    </citation>
    <scope>NUCLEOTIDE SEQUENCE [LARGE SCALE GENOMIC DNA]</scope>
    <source>
        <strain evidence="2 3">XL-2024</strain>
    </source>
</reference>
<accession>A0ABV3W4Y7</accession>
<evidence type="ECO:0000256" key="1">
    <source>
        <dbReference type="SAM" id="Phobius"/>
    </source>
</evidence>
<keyword evidence="1" id="KW-0812">Transmembrane</keyword>
<gene>
    <name evidence="2" type="ORF">AB1300_24610</name>
</gene>
<comment type="caution">
    <text evidence="2">The sequence shown here is derived from an EMBL/GenBank/DDBJ whole genome shotgun (WGS) entry which is preliminary data.</text>
</comment>
<dbReference type="RefSeq" id="WP_368638652.1">
    <property type="nucleotide sequence ID" value="NZ_JBFRHK010000027.1"/>
</dbReference>
<dbReference type="EMBL" id="JBFRHK010000027">
    <property type="protein sequence ID" value="MEX3748263.1"/>
    <property type="molecule type" value="Genomic_DNA"/>
</dbReference>
<name>A0ABV3W4Y7_9BACI</name>
<dbReference type="Proteomes" id="UP001558534">
    <property type="component" value="Unassembled WGS sequence"/>
</dbReference>
<evidence type="ECO:0000313" key="2">
    <source>
        <dbReference type="EMBL" id="MEX3748263.1"/>
    </source>
</evidence>
<keyword evidence="3" id="KW-1185">Reference proteome</keyword>
<keyword evidence="1" id="KW-1133">Transmembrane helix</keyword>
<organism evidence="2 3">
    <name type="scientific">Lysinibacillus xylanilyticus</name>
    <dbReference type="NCBI Taxonomy" id="582475"/>
    <lineage>
        <taxon>Bacteria</taxon>
        <taxon>Bacillati</taxon>
        <taxon>Bacillota</taxon>
        <taxon>Bacilli</taxon>
        <taxon>Bacillales</taxon>
        <taxon>Bacillaceae</taxon>
        <taxon>Lysinibacillus</taxon>
    </lineage>
</organism>
<keyword evidence="1" id="KW-0472">Membrane</keyword>
<protein>
    <submittedName>
        <fullName evidence="2">Uncharacterized protein</fullName>
    </submittedName>
</protein>
<evidence type="ECO:0000313" key="3">
    <source>
        <dbReference type="Proteomes" id="UP001558534"/>
    </source>
</evidence>